<keyword evidence="2 5" id="KW-0812">Transmembrane</keyword>
<dbReference type="GO" id="GO:0016020">
    <property type="term" value="C:membrane"/>
    <property type="evidence" value="ECO:0000318"/>
    <property type="project" value="GO_Central"/>
</dbReference>
<dbReference type="InParanoid" id="A2EW72"/>
<sequence>MSHIKLETLKYISAGIIWFTTLIGSAMPMCICEIKWQSRLEALAGGVFLGAGLAHFLSDSFVDIGSFHNYPLASAIAVSTFVLLTAVELFSYGEHDKEFDTSESKEEAKEMIRTDNPLEANNEIPNEEQIQGMFSTSNKGLMITTISLYIIMDVHSVIEGLALGIMKTFNGIIAIFFAIVGHKPVEAFALSLIILKDKPTKTLFWIFVVLYTLMSPVGVIVGIIITKHVQNRIVMGTIAAFSAGTFLFVGCN</sequence>
<dbReference type="STRING" id="5722.A2EW72"/>
<organism evidence="6 7">
    <name type="scientific">Trichomonas vaginalis (strain ATCC PRA-98 / G3)</name>
    <dbReference type="NCBI Taxonomy" id="412133"/>
    <lineage>
        <taxon>Eukaryota</taxon>
        <taxon>Metamonada</taxon>
        <taxon>Parabasalia</taxon>
        <taxon>Trichomonadida</taxon>
        <taxon>Trichomonadidae</taxon>
        <taxon>Trichomonas</taxon>
    </lineage>
</organism>
<dbReference type="EMBL" id="DS113515">
    <property type="protein sequence ID" value="EAY03108.1"/>
    <property type="molecule type" value="Genomic_DNA"/>
</dbReference>
<dbReference type="VEuPathDB" id="TrichDB:TVAG_415420"/>
<dbReference type="OMA" id="VDCKCQW"/>
<evidence type="ECO:0000256" key="4">
    <source>
        <dbReference type="ARBA" id="ARBA00023136"/>
    </source>
</evidence>
<dbReference type="OrthoDB" id="448280at2759"/>
<dbReference type="eggNOG" id="KOG1558">
    <property type="taxonomic scope" value="Eukaryota"/>
</dbReference>
<dbReference type="GO" id="GO:0005385">
    <property type="term" value="F:zinc ion transmembrane transporter activity"/>
    <property type="evidence" value="ECO:0000318"/>
    <property type="project" value="GO_Central"/>
</dbReference>
<dbReference type="VEuPathDB" id="TrichDB:TVAGG3_0769080"/>
<evidence type="ECO:0000313" key="6">
    <source>
        <dbReference type="EMBL" id="EAY03108.1"/>
    </source>
</evidence>
<feature type="transmembrane region" description="Helical" evidence="5">
    <location>
        <begin position="12"/>
        <end position="31"/>
    </location>
</feature>
<keyword evidence="7" id="KW-1185">Reference proteome</keyword>
<feature type="transmembrane region" description="Helical" evidence="5">
    <location>
        <begin position="40"/>
        <end position="58"/>
    </location>
</feature>
<reference evidence="6" key="1">
    <citation type="submission" date="2006-10" db="EMBL/GenBank/DDBJ databases">
        <authorList>
            <person name="Amadeo P."/>
            <person name="Zhao Q."/>
            <person name="Wortman J."/>
            <person name="Fraser-Liggett C."/>
            <person name="Carlton J."/>
        </authorList>
    </citation>
    <scope>NUCLEOTIDE SEQUENCE</scope>
    <source>
        <strain evidence="6">G3</strain>
    </source>
</reference>
<dbReference type="AlphaFoldDB" id="A2EW72"/>
<comment type="subcellular location">
    <subcellularLocation>
        <location evidence="1">Membrane</location>
        <topology evidence="1">Multi-pass membrane protein</topology>
    </subcellularLocation>
</comment>
<dbReference type="PANTHER" id="PTHR11040:SF140">
    <property type="entry name" value="ZRT (ZRT), IRT- (IRT-) LIKE PROTEIN TRANSPORTER"/>
    <property type="match status" value="1"/>
</dbReference>
<dbReference type="GO" id="GO:0071577">
    <property type="term" value="P:zinc ion transmembrane transport"/>
    <property type="evidence" value="ECO:0000318"/>
    <property type="project" value="GO_Central"/>
</dbReference>
<feature type="transmembrane region" description="Helical" evidence="5">
    <location>
        <begin position="141"/>
        <end position="166"/>
    </location>
</feature>
<feature type="transmembrane region" description="Helical" evidence="5">
    <location>
        <begin position="202"/>
        <end position="226"/>
    </location>
</feature>
<evidence type="ECO:0000313" key="7">
    <source>
        <dbReference type="Proteomes" id="UP000001542"/>
    </source>
</evidence>
<evidence type="ECO:0000256" key="1">
    <source>
        <dbReference type="ARBA" id="ARBA00004141"/>
    </source>
</evidence>
<evidence type="ECO:0000256" key="5">
    <source>
        <dbReference type="SAM" id="Phobius"/>
    </source>
</evidence>
<dbReference type="RefSeq" id="XP_001315331.1">
    <property type="nucleotide sequence ID" value="XM_001315296.1"/>
</dbReference>
<feature type="transmembrane region" description="Helical" evidence="5">
    <location>
        <begin position="232"/>
        <end position="251"/>
    </location>
</feature>
<feature type="transmembrane region" description="Helical" evidence="5">
    <location>
        <begin position="172"/>
        <end position="195"/>
    </location>
</feature>
<protein>
    <submittedName>
        <fullName evidence="6">ZIP Zinc transporter family protein</fullName>
    </submittedName>
</protein>
<keyword evidence="4 5" id="KW-0472">Membrane</keyword>
<accession>A2EW72</accession>
<proteinExistence type="predicted"/>
<evidence type="ECO:0000256" key="3">
    <source>
        <dbReference type="ARBA" id="ARBA00022989"/>
    </source>
</evidence>
<name>A2EW72_TRIV3</name>
<gene>
    <name evidence="6" type="ORF">TVAG_415420</name>
</gene>
<reference evidence="6" key="2">
    <citation type="journal article" date="2007" name="Science">
        <title>Draft genome sequence of the sexually transmitted pathogen Trichomonas vaginalis.</title>
        <authorList>
            <person name="Carlton J.M."/>
            <person name="Hirt R.P."/>
            <person name="Silva J.C."/>
            <person name="Delcher A.L."/>
            <person name="Schatz M."/>
            <person name="Zhao Q."/>
            <person name="Wortman J.R."/>
            <person name="Bidwell S.L."/>
            <person name="Alsmark U.C.M."/>
            <person name="Besteiro S."/>
            <person name="Sicheritz-Ponten T."/>
            <person name="Noel C.J."/>
            <person name="Dacks J.B."/>
            <person name="Foster P.G."/>
            <person name="Simillion C."/>
            <person name="Van de Peer Y."/>
            <person name="Miranda-Saavedra D."/>
            <person name="Barton G.J."/>
            <person name="Westrop G.D."/>
            <person name="Mueller S."/>
            <person name="Dessi D."/>
            <person name="Fiori P.L."/>
            <person name="Ren Q."/>
            <person name="Paulsen I."/>
            <person name="Zhang H."/>
            <person name="Bastida-Corcuera F.D."/>
            <person name="Simoes-Barbosa A."/>
            <person name="Brown M.T."/>
            <person name="Hayes R.D."/>
            <person name="Mukherjee M."/>
            <person name="Okumura C.Y."/>
            <person name="Schneider R."/>
            <person name="Smith A.J."/>
            <person name="Vanacova S."/>
            <person name="Villalvazo M."/>
            <person name="Haas B.J."/>
            <person name="Pertea M."/>
            <person name="Feldblyum T.V."/>
            <person name="Utterback T.R."/>
            <person name="Shu C.L."/>
            <person name="Osoegawa K."/>
            <person name="de Jong P.J."/>
            <person name="Hrdy I."/>
            <person name="Horvathova L."/>
            <person name="Zubacova Z."/>
            <person name="Dolezal P."/>
            <person name="Malik S.B."/>
            <person name="Logsdon J.M. Jr."/>
            <person name="Henze K."/>
            <person name="Gupta A."/>
            <person name="Wang C.C."/>
            <person name="Dunne R.L."/>
            <person name="Upcroft J.A."/>
            <person name="Upcroft P."/>
            <person name="White O."/>
            <person name="Salzberg S.L."/>
            <person name="Tang P."/>
            <person name="Chiu C.-H."/>
            <person name="Lee Y.-S."/>
            <person name="Embley T.M."/>
            <person name="Coombs G.H."/>
            <person name="Mottram J.C."/>
            <person name="Tachezy J."/>
            <person name="Fraser-Liggett C.M."/>
            <person name="Johnson P.J."/>
        </authorList>
    </citation>
    <scope>NUCLEOTIDE SEQUENCE [LARGE SCALE GENOMIC DNA]</scope>
    <source>
        <strain evidence="6">G3</strain>
    </source>
</reference>
<keyword evidence="3 5" id="KW-1133">Transmembrane helix</keyword>
<feature type="transmembrane region" description="Helical" evidence="5">
    <location>
        <begin position="70"/>
        <end position="90"/>
    </location>
</feature>
<dbReference type="InterPro" id="IPR003689">
    <property type="entry name" value="ZIP"/>
</dbReference>
<dbReference type="KEGG" id="tva:4760949"/>
<dbReference type="FunCoup" id="A2EW72">
    <property type="interactions" value="245"/>
</dbReference>
<evidence type="ECO:0000256" key="2">
    <source>
        <dbReference type="ARBA" id="ARBA00022692"/>
    </source>
</evidence>
<dbReference type="Proteomes" id="UP000001542">
    <property type="component" value="Unassembled WGS sequence"/>
</dbReference>
<dbReference type="Pfam" id="PF02535">
    <property type="entry name" value="Zip"/>
    <property type="match status" value="1"/>
</dbReference>
<dbReference type="PANTHER" id="PTHR11040">
    <property type="entry name" value="ZINC/IRON TRANSPORTER"/>
    <property type="match status" value="1"/>
</dbReference>